<dbReference type="GO" id="GO:0003700">
    <property type="term" value="F:DNA-binding transcription factor activity"/>
    <property type="evidence" value="ECO:0007669"/>
    <property type="project" value="InterPro"/>
</dbReference>
<dbReference type="EMBL" id="CP039351">
    <property type="protein sequence ID" value="QCE01025.1"/>
    <property type="molecule type" value="Genomic_DNA"/>
</dbReference>
<keyword evidence="5" id="KW-0804">Transcription</keyword>
<feature type="compositionally biased region" description="Low complexity" evidence="7">
    <location>
        <begin position="301"/>
        <end position="318"/>
    </location>
</feature>
<evidence type="ECO:0000256" key="7">
    <source>
        <dbReference type="SAM" id="MobiDB-lite"/>
    </source>
</evidence>
<dbReference type="InterPro" id="IPR036576">
    <property type="entry name" value="WRKY_dom_sf"/>
</dbReference>
<dbReference type="InterPro" id="IPR003657">
    <property type="entry name" value="WRKY_dom"/>
</dbReference>
<keyword evidence="3" id="KW-0805">Transcription regulation</keyword>
<dbReference type="PANTHER" id="PTHR31221:SF1">
    <property type="entry name" value="WRKY TRANSCRIPTION FACTOR 33-RELATED"/>
    <property type="match status" value="1"/>
</dbReference>
<dbReference type="Pfam" id="PF03106">
    <property type="entry name" value="WRKY"/>
    <property type="match status" value="2"/>
</dbReference>
<evidence type="ECO:0000259" key="8">
    <source>
        <dbReference type="PROSITE" id="PS50811"/>
    </source>
</evidence>
<evidence type="ECO:0000313" key="9">
    <source>
        <dbReference type="EMBL" id="QCE01025.1"/>
    </source>
</evidence>
<dbReference type="SMART" id="SM00774">
    <property type="entry name" value="WRKY"/>
    <property type="match status" value="2"/>
</dbReference>
<evidence type="ECO:0000313" key="10">
    <source>
        <dbReference type="EMBL" id="QCE01026.1"/>
    </source>
</evidence>
<feature type="region of interest" description="Disordered" evidence="7">
    <location>
        <begin position="219"/>
        <end position="240"/>
    </location>
</feature>
<dbReference type="FunFam" id="2.20.25.80:FF:000001">
    <property type="entry name" value="WRKY transcription factor 33"/>
    <property type="match status" value="1"/>
</dbReference>
<dbReference type="InterPro" id="IPR044810">
    <property type="entry name" value="WRKY_plant"/>
</dbReference>
<sequence length="575" mass="62846">MASSTGSLDTSATANSFANFTFATHPFMTTSFSDLLASPTDNNNNNNKSQGAFSEKNASGVPKFKSTPPPSLPLSPPPISPSSYFAIPPGLSPAELLDSPVLLNSSNILPSPTTGAFVSQSFNWKSSSGGNQQIVKEEDKSFSNFSFQTQARPPASSTVTYQSSNVALQAQNPWNFQESTKQDSFSSGKSVMKTENSSSMHSFAPEIVSVQTNHSNGFQSDFGNYPAQSQTLKRKSDDGYNWRKYGQKQVKGSENPRSYYKCTYPSCPTKKKVERSLDGQITEIVYKGTHNHPKPQSTRRNSSSSSSLAIPPSNPISNEIQDQSYATHGSGQMDSAATPDNSSISIGDDDFEQSSQKCKSGGDEYDEDEPDAKRWKIEGENEGMSAPGSRTVREPRVVVQTTSDIDILDDGYRWRKYGQKVVKGNPNPRSYYKCTHPGCPVRKHVERASHDLRAVITTYEGKHNHDVPAARGSGSHSVNRPLPNNAANTTTAIRPLSVNHHTDNNSIQNQRPQAPPSGQSPFTLEMLQSPGNFGFSGFGNSMGSYMNQQQLSDNVFSSRTKEEPRDDMFLESLLC</sequence>
<dbReference type="GO" id="GO:0005634">
    <property type="term" value="C:nucleus"/>
    <property type="evidence" value="ECO:0007669"/>
    <property type="project" value="UniProtKB-SubCell"/>
</dbReference>
<comment type="subcellular location">
    <subcellularLocation>
        <location evidence="1">Nucleus</location>
    </subcellularLocation>
</comment>
<reference evidence="10 11" key="1">
    <citation type="submission" date="2019-04" db="EMBL/GenBank/DDBJ databases">
        <title>An improved genome assembly and genetic linkage map for asparagus bean, Vigna unguiculata ssp. sesquipedialis.</title>
        <authorList>
            <person name="Xia Q."/>
            <person name="Zhang R."/>
            <person name="Dong Y."/>
        </authorList>
    </citation>
    <scope>NUCLEOTIDE SEQUENCE [LARGE SCALE GENOMIC DNA]</scope>
    <source>
        <tissue evidence="10">Leaf</tissue>
    </source>
</reference>
<feature type="domain" description="WRKY" evidence="8">
    <location>
        <begin position="237"/>
        <end position="295"/>
    </location>
</feature>
<keyword evidence="4" id="KW-0238">DNA-binding</keyword>
<organism evidence="10 11">
    <name type="scientific">Vigna unguiculata</name>
    <name type="common">Cowpea</name>
    <dbReference type="NCBI Taxonomy" id="3917"/>
    <lineage>
        <taxon>Eukaryota</taxon>
        <taxon>Viridiplantae</taxon>
        <taxon>Streptophyta</taxon>
        <taxon>Embryophyta</taxon>
        <taxon>Tracheophyta</taxon>
        <taxon>Spermatophyta</taxon>
        <taxon>Magnoliopsida</taxon>
        <taxon>eudicotyledons</taxon>
        <taxon>Gunneridae</taxon>
        <taxon>Pentapetalae</taxon>
        <taxon>rosids</taxon>
        <taxon>fabids</taxon>
        <taxon>Fabales</taxon>
        <taxon>Fabaceae</taxon>
        <taxon>Papilionoideae</taxon>
        <taxon>50 kb inversion clade</taxon>
        <taxon>NPAAA clade</taxon>
        <taxon>indigoferoid/millettioid clade</taxon>
        <taxon>Phaseoleae</taxon>
        <taxon>Vigna</taxon>
    </lineage>
</organism>
<dbReference type="SUPFAM" id="SSF118290">
    <property type="entry name" value="WRKY DNA-binding domain"/>
    <property type="match status" value="2"/>
</dbReference>
<evidence type="ECO:0000313" key="11">
    <source>
        <dbReference type="Proteomes" id="UP000501690"/>
    </source>
</evidence>
<dbReference type="PROSITE" id="PS50811">
    <property type="entry name" value="WRKY"/>
    <property type="match status" value="2"/>
</dbReference>
<keyword evidence="6" id="KW-0539">Nucleus</keyword>
<dbReference type="Proteomes" id="UP000501690">
    <property type="component" value="Linkage Group LG7"/>
</dbReference>
<evidence type="ECO:0000256" key="5">
    <source>
        <dbReference type="ARBA" id="ARBA00023163"/>
    </source>
</evidence>
<protein>
    <submittedName>
        <fullName evidence="10">WRKY transcription factor 33</fullName>
    </submittedName>
</protein>
<dbReference type="EMBL" id="CP039351">
    <property type="protein sequence ID" value="QCE01026.1"/>
    <property type="molecule type" value="Genomic_DNA"/>
</dbReference>
<accession>A0A4D6MHW1</accession>
<feature type="compositionally biased region" description="Polar residues" evidence="7">
    <location>
        <begin position="504"/>
        <end position="522"/>
    </location>
</feature>
<dbReference type="GO" id="GO:0043565">
    <property type="term" value="F:sequence-specific DNA binding"/>
    <property type="evidence" value="ECO:0007669"/>
    <property type="project" value="InterPro"/>
</dbReference>
<evidence type="ECO:0000256" key="2">
    <source>
        <dbReference type="ARBA" id="ARBA00022737"/>
    </source>
</evidence>
<evidence type="ECO:0000256" key="6">
    <source>
        <dbReference type="ARBA" id="ARBA00023242"/>
    </source>
</evidence>
<name>A0A4D6MHW1_VIGUN</name>
<evidence type="ECO:0000256" key="4">
    <source>
        <dbReference type="ARBA" id="ARBA00023125"/>
    </source>
</evidence>
<feature type="compositionally biased region" description="Pro residues" evidence="7">
    <location>
        <begin position="67"/>
        <end position="76"/>
    </location>
</feature>
<feature type="compositionally biased region" description="Polar residues" evidence="7">
    <location>
        <begin position="219"/>
        <end position="231"/>
    </location>
</feature>
<proteinExistence type="predicted"/>
<evidence type="ECO:0000256" key="3">
    <source>
        <dbReference type="ARBA" id="ARBA00023015"/>
    </source>
</evidence>
<feature type="compositionally biased region" description="Polar residues" evidence="7">
    <location>
        <begin position="319"/>
        <end position="345"/>
    </location>
</feature>
<dbReference type="AlphaFoldDB" id="A0A4D6MHW1"/>
<evidence type="ECO:0000256" key="1">
    <source>
        <dbReference type="ARBA" id="ARBA00004123"/>
    </source>
</evidence>
<dbReference type="PANTHER" id="PTHR31221">
    <property type="entry name" value="WRKY TRANSCRIPTION FACTOR PROTEIN 1-RELATED"/>
    <property type="match status" value="1"/>
</dbReference>
<dbReference type="FunFam" id="2.20.25.80:FF:000006">
    <property type="entry name" value="WRKY transcription factor"/>
    <property type="match status" value="1"/>
</dbReference>
<keyword evidence="2" id="KW-0677">Repeat</keyword>
<keyword evidence="11" id="KW-1185">Reference proteome</keyword>
<feature type="region of interest" description="Disordered" evidence="7">
    <location>
        <begin position="178"/>
        <end position="199"/>
    </location>
</feature>
<feature type="region of interest" description="Disordered" evidence="7">
    <location>
        <begin position="286"/>
        <end position="392"/>
    </location>
</feature>
<feature type="domain" description="WRKY" evidence="8">
    <location>
        <begin position="403"/>
        <end position="468"/>
    </location>
</feature>
<dbReference type="Gene3D" id="2.20.25.80">
    <property type="entry name" value="WRKY domain"/>
    <property type="match status" value="2"/>
</dbReference>
<gene>
    <name evidence="9" type="ORF">DEO72_LG7g2316</name>
    <name evidence="10" type="ORF">DEO72_LG7g2317</name>
</gene>
<feature type="region of interest" description="Disordered" evidence="7">
    <location>
        <begin position="460"/>
        <end position="522"/>
    </location>
</feature>
<feature type="region of interest" description="Disordered" evidence="7">
    <location>
        <begin position="38"/>
        <end position="76"/>
    </location>
</feature>